<dbReference type="AlphaFoldDB" id="A0A4R6ICP3"/>
<protein>
    <submittedName>
        <fullName evidence="1">Uncharacterized protein</fullName>
    </submittedName>
</protein>
<name>A0A4R6ICP3_9SPHI</name>
<sequence length="80" mass="9585">MRLFKQLYPYALGQVLQDLNVIVKSIHLNIVDRRARNIYLSKLLRRGDQLVFATIDFYHNRHIKTHNVRNPARILVLRFT</sequence>
<dbReference type="EMBL" id="SNWM01000007">
    <property type="protein sequence ID" value="TDO19381.1"/>
    <property type="molecule type" value="Genomic_DNA"/>
</dbReference>
<proteinExistence type="predicted"/>
<reference evidence="1 2" key="1">
    <citation type="submission" date="2019-03" db="EMBL/GenBank/DDBJ databases">
        <title>Genomic Encyclopedia of Archaeal and Bacterial Type Strains, Phase II (KMG-II): from individual species to whole genera.</title>
        <authorList>
            <person name="Goeker M."/>
        </authorList>
    </citation>
    <scope>NUCLEOTIDE SEQUENCE [LARGE SCALE GENOMIC DNA]</scope>
    <source>
        <strain evidence="1 2">DSM 19034</strain>
    </source>
</reference>
<organism evidence="1 2">
    <name type="scientific">Pedobacter duraquae</name>
    <dbReference type="NCBI Taxonomy" id="425511"/>
    <lineage>
        <taxon>Bacteria</taxon>
        <taxon>Pseudomonadati</taxon>
        <taxon>Bacteroidota</taxon>
        <taxon>Sphingobacteriia</taxon>
        <taxon>Sphingobacteriales</taxon>
        <taxon>Sphingobacteriaceae</taxon>
        <taxon>Pedobacter</taxon>
    </lineage>
</organism>
<gene>
    <name evidence="1" type="ORF">CLV32_4621</name>
</gene>
<dbReference type="Proteomes" id="UP000295499">
    <property type="component" value="Unassembled WGS sequence"/>
</dbReference>
<evidence type="ECO:0000313" key="2">
    <source>
        <dbReference type="Proteomes" id="UP000295499"/>
    </source>
</evidence>
<comment type="caution">
    <text evidence="1">The sequence shown here is derived from an EMBL/GenBank/DDBJ whole genome shotgun (WGS) entry which is preliminary data.</text>
</comment>
<evidence type="ECO:0000313" key="1">
    <source>
        <dbReference type="EMBL" id="TDO19381.1"/>
    </source>
</evidence>
<accession>A0A4R6ICP3</accession>
<keyword evidence="2" id="KW-1185">Reference proteome</keyword>